<keyword evidence="4 8" id="KW-0547">Nucleotide-binding</keyword>
<evidence type="ECO:0000256" key="5">
    <source>
        <dbReference type="ARBA" id="ARBA00022777"/>
    </source>
</evidence>
<keyword evidence="2 8" id="KW-0963">Cytoplasm</keyword>
<dbReference type="GO" id="GO:0004140">
    <property type="term" value="F:dephospho-CoA kinase activity"/>
    <property type="evidence" value="ECO:0007669"/>
    <property type="project" value="UniProtKB-UniRule"/>
</dbReference>
<keyword evidence="3 8" id="KW-0808">Transferase</keyword>
<dbReference type="EC" id="2.7.1.24" evidence="8 9"/>
<dbReference type="InterPro" id="IPR001977">
    <property type="entry name" value="Depp_CoAkinase"/>
</dbReference>
<comment type="catalytic activity">
    <reaction evidence="8">
        <text>3'-dephospho-CoA + ATP = ADP + CoA + H(+)</text>
        <dbReference type="Rhea" id="RHEA:18245"/>
        <dbReference type="ChEBI" id="CHEBI:15378"/>
        <dbReference type="ChEBI" id="CHEBI:30616"/>
        <dbReference type="ChEBI" id="CHEBI:57287"/>
        <dbReference type="ChEBI" id="CHEBI:57328"/>
        <dbReference type="ChEBI" id="CHEBI:456216"/>
        <dbReference type="EC" id="2.7.1.24"/>
    </reaction>
</comment>
<evidence type="ECO:0000256" key="2">
    <source>
        <dbReference type="ARBA" id="ARBA00022490"/>
    </source>
</evidence>
<dbReference type="GO" id="GO:0005737">
    <property type="term" value="C:cytoplasm"/>
    <property type="evidence" value="ECO:0007669"/>
    <property type="project" value="UniProtKB-SubCell"/>
</dbReference>
<dbReference type="Gene3D" id="3.40.50.300">
    <property type="entry name" value="P-loop containing nucleotide triphosphate hydrolases"/>
    <property type="match status" value="1"/>
</dbReference>
<keyword evidence="5 8" id="KW-0418">Kinase</keyword>
<feature type="binding site" evidence="8">
    <location>
        <begin position="12"/>
        <end position="17"/>
    </location>
    <ligand>
        <name>ATP</name>
        <dbReference type="ChEBI" id="CHEBI:30616"/>
    </ligand>
</feature>
<dbReference type="FunFam" id="3.40.50.300:FF:000518">
    <property type="entry name" value="Dephospho-CoA kinase"/>
    <property type="match status" value="1"/>
</dbReference>
<proteinExistence type="inferred from homology"/>
<dbReference type="PROSITE" id="PS51219">
    <property type="entry name" value="DPCK"/>
    <property type="match status" value="1"/>
</dbReference>
<dbReference type="Proteomes" id="UP000028681">
    <property type="component" value="Chromosome"/>
</dbReference>
<evidence type="ECO:0000256" key="4">
    <source>
        <dbReference type="ARBA" id="ARBA00022741"/>
    </source>
</evidence>
<comment type="pathway">
    <text evidence="8">Cofactor biosynthesis; coenzyme A biosynthesis; CoA from (R)-pantothenate: step 5/5.</text>
</comment>
<evidence type="ECO:0000256" key="8">
    <source>
        <dbReference type="HAMAP-Rule" id="MF_00376"/>
    </source>
</evidence>
<gene>
    <name evidence="8 10" type="primary">coaE</name>
    <name evidence="10" type="ORF">ETEE_2417</name>
</gene>
<dbReference type="NCBIfam" id="TIGR00152">
    <property type="entry name" value="dephospho-CoA kinase"/>
    <property type="match status" value="1"/>
</dbReference>
<evidence type="ECO:0000256" key="3">
    <source>
        <dbReference type="ARBA" id="ARBA00022679"/>
    </source>
</evidence>
<dbReference type="GO" id="GO:0005524">
    <property type="term" value="F:ATP binding"/>
    <property type="evidence" value="ECO:0007669"/>
    <property type="project" value="UniProtKB-UniRule"/>
</dbReference>
<comment type="similarity">
    <text evidence="1 8">Belongs to the CoaE family.</text>
</comment>
<evidence type="ECO:0000313" key="10">
    <source>
        <dbReference type="EMBL" id="AIJ08858.1"/>
    </source>
</evidence>
<dbReference type="UniPathway" id="UPA00241">
    <property type="reaction ID" value="UER00356"/>
</dbReference>
<dbReference type="AlphaFoldDB" id="A0A076LQL1"/>
<dbReference type="Pfam" id="PF01121">
    <property type="entry name" value="CoaE"/>
    <property type="match status" value="1"/>
</dbReference>
<dbReference type="InterPro" id="IPR027417">
    <property type="entry name" value="P-loop_NTPase"/>
</dbReference>
<evidence type="ECO:0000256" key="1">
    <source>
        <dbReference type="ARBA" id="ARBA00009018"/>
    </source>
</evidence>
<dbReference type="EMBL" id="CP006664">
    <property type="protein sequence ID" value="AIJ08858.1"/>
    <property type="molecule type" value="Genomic_DNA"/>
</dbReference>
<organism evidence="10 11">
    <name type="scientific">Edwardsiella anguillarum ET080813</name>
    <dbReference type="NCBI Taxonomy" id="667120"/>
    <lineage>
        <taxon>Bacteria</taxon>
        <taxon>Pseudomonadati</taxon>
        <taxon>Pseudomonadota</taxon>
        <taxon>Gammaproteobacteria</taxon>
        <taxon>Enterobacterales</taxon>
        <taxon>Hafniaceae</taxon>
        <taxon>Edwardsiella</taxon>
    </lineage>
</organism>
<dbReference type="PANTHER" id="PTHR10695">
    <property type="entry name" value="DEPHOSPHO-COA KINASE-RELATED"/>
    <property type="match status" value="1"/>
</dbReference>
<evidence type="ECO:0000313" key="11">
    <source>
        <dbReference type="Proteomes" id="UP000028681"/>
    </source>
</evidence>
<comment type="subcellular location">
    <subcellularLocation>
        <location evidence="8">Cytoplasm</location>
    </subcellularLocation>
</comment>
<dbReference type="RefSeq" id="WP_034163151.1">
    <property type="nucleotide sequence ID" value="NZ_CP006664.1"/>
</dbReference>
<dbReference type="HOGENOM" id="CLU_057180_1_2_6"/>
<evidence type="ECO:0000256" key="7">
    <source>
        <dbReference type="ARBA" id="ARBA00022993"/>
    </source>
</evidence>
<comment type="function">
    <text evidence="8">Catalyzes the phosphorylation of the 3'-hydroxyl group of dephosphocoenzyme A to form coenzyme A.</text>
</comment>
<reference evidence="10 11" key="1">
    <citation type="journal article" date="2012" name="PLoS ONE">
        <title>Edwardsiella comparative phylogenomics reveal the new intra/inter-species taxonomic relationships, virulence evolution and niche adaptation mechanisms.</title>
        <authorList>
            <person name="Yang M."/>
            <person name="Lv Y."/>
            <person name="Xiao J."/>
            <person name="Wu H."/>
            <person name="Zheng H."/>
            <person name="Liu Q."/>
            <person name="Zhang Y."/>
            <person name="Wang Q."/>
        </authorList>
    </citation>
    <scope>NUCLEOTIDE SEQUENCE [LARGE SCALE GENOMIC DNA]</scope>
    <source>
        <strain evidence="11">080813</strain>
    </source>
</reference>
<protein>
    <recommendedName>
        <fullName evidence="8 9">Dephospho-CoA kinase</fullName>
        <ecNumber evidence="8 9">2.7.1.24</ecNumber>
    </recommendedName>
    <alternativeName>
        <fullName evidence="8">Dephosphocoenzyme A kinase</fullName>
    </alternativeName>
</protein>
<accession>A0A076LQL1</accession>
<dbReference type="GO" id="GO:0015937">
    <property type="term" value="P:coenzyme A biosynthetic process"/>
    <property type="evidence" value="ECO:0007669"/>
    <property type="project" value="UniProtKB-UniRule"/>
</dbReference>
<dbReference type="CDD" id="cd02022">
    <property type="entry name" value="DPCK"/>
    <property type="match status" value="1"/>
</dbReference>
<sequence length="208" mass="22261">MAYTVALTGGIGSGKSTVAETFARLGVPLVDADVIARQMVEWGQPALVQIAAHFGARVLRADGSLDRTALRHIVFAQPQEKAWLNALLHPLIQAETQRQLAQVAAPYALWVVPLLIENHLTAQADRIAVVDLPVEQQLARTQARDGLSHEQAQRILAAQTTREQRLAYADDIIDNSGSADALAPQVAALHRLYLALAQAAAASTGSQA</sequence>
<dbReference type="KEGG" id="ete:ETEE_2417"/>
<keyword evidence="7 8" id="KW-0173">Coenzyme A biosynthesis</keyword>
<name>A0A076LQL1_9GAMM</name>
<dbReference type="PANTHER" id="PTHR10695:SF46">
    <property type="entry name" value="BIFUNCTIONAL COENZYME A SYNTHASE-RELATED"/>
    <property type="match status" value="1"/>
</dbReference>
<evidence type="ECO:0000256" key="9">
    <source>
        <dbReference type="NCBIfam" id="TIGR00152"/>
    </source>
</evidence>
<dbReference type="GeneID" id="33940000"/>
<dbReference type="SUPFAM" id="SSF52540">
    <property type="entry name" value="P-loop containing nucleoside triphosphate hydrolases"/>
    <property type="match status" value="1"/>
</dbReference>
<keyword evidence="6 8" id="KW-0067">ATP-binding</keyword>
<evidence type="ECO:0000256" key="6">
    <source>
        <dbReference type="ARBA" id="ARBA00022840"/>
    </source>
</evidence>
<dbReference type="HAMAP" id="MF_00376">
    <property type="entry name" value="Dephospho_CoA_kinase"/>
    <property type="match status" value="1"/>
</dbReference>